<organism evidence="1">
    <name type="scientific">Oscillatoriales cyanobacterium SpSt-418</name>
    <dbReference type="NCBI Taxonomy" id="2282169"/>
    <lineage>
        <taxon>Bacteria</taxon>
        <taxon>Bacillati</taxon>
        <taxon>Cyanobacteriota</taxon>
        <taxon>Cyanophyceae</taxon>
        <taxon>Oscillatoriophycideae</taxon>
        <taxon>Oscillatoriales</taxon>
    </lineage>
</organism>
<dbReference type="InterPro" id="IPR050580">
    <property type="entry name" value="2H_phosphoesterase_YjcG-like"/>
</dbReference>
<dbReference type="SUPFAM" id="SSF55144">
    <property type="entry name" value="LigT-like"/>
    <property type="match status" value="1"/>
</dbReference>
<dbReference type="PANTHER" id="PTHR40037">
    <property type="entry name" value="PHOSPHOESTERASE YJCG-RELATED"/>
    <property type="match status" value="1"/>
</dbReference>
<evidence type="ECO:0000313" key="1">
    <source>
        <dbReference type="EMBL" id="HFM97170.1"/>
    </source>
</evidence>
<comment type="caution">
    <text evidence="1">The sequence shown here is derived from an EMBL/GenBank/DDBJ whole genome shotgun (WGS) entry which is preliminary data.</text>
</comment>
<dbReference type="GO" id="GO:0016874">
    <property type="term" value="F:ligase activity"/>
    <property type="evidence" value="ECO:0007669"/>
    <property type="project" value="UniProtKB-KW"/>
</dbReference>
<accession>A0A7C3KCK4</accession>
<dbReference type="Pfam" id="PF13563">
    <property type="entry name" value="2_5_RNA_ligase2"/>
    <property type="match status" value="1"/>
</dbReference>
<keyword evidence="1" id="KW-0436">Ligase</keyword>
<dbReference type="PANTHER" id="PTHR40037:SF1">
    <property type="entry name" value="PHOSPHOESTERASE SAOUHSC_00951-RELATED"/>
    <property type="match status" value="1"/>
</dbReference>
<gene>
    <name evidence="1" type="ORF">ENR64_05250</name>
</gene>
<dbReference type="AlphaFoldDB" id="A0A7C3KCK4"/>
<sequence length="190" mass="21934">MNSSRRRYFIALLPPSVVQDYANAVKQVFATEYDSRAALRSPPHITLQAPFEWNLEEQPQLSQALAEFAQGQVPVPIQLKGFGAFPPRVIYLHIERTPILLASQKALADELERRFEICDPRKARPFRPHMTVGFRDLKRENFRRAWAKFEAQSVEFEFTVPNLTLLLHDGKRWNAVEDFPLLGRSLDSES</sequence>
<name>A0A7C3KCK4_9CYAN</name>
<protein>
    <submittedName>
        <fullName evidence="1">2'-5' RNA ligase family protein</fullName>
    </submittedName>
</protein>
<proteinExistence type="predicted"/>
<dbReference type="EMBL" id="DSRU01000058">
    <property type="protein sequence ID" value="HFM97170.1"/>
    <property type="molecule type" value="Genomic_DNA"/>
</dbReference>
<dbReference type="InterPro" id="IPR009097">
    <property type="entry name" value="Cyclic_Pdiesterase"/>
</dbReference>
<dbReference type="Gene3D" id="3.90.1140.10">
    <property type="entry name" value="Cyclic phosphodiesterase"/>
    <property type="match status" value="1"/>
</dbReference>
<reference evidence="1" key="1">
    <citation type="journal article" date="2020" name="mSystems">
        <title>Genome- and Community-Level Interaction Insights into Carbon Utilization and Element Cycling Functions of Hydrothermarchaeota in Hydrothermal Sediment.</title>
        <authorList>
            <person name="Zhou Z."/>
            <person name="Liu Y."/>
            <person name="Xu W."/>
            <person name="Pan J."/>
            <person name="Luo Z.H."/>
            <person name="Li M."/>
        </authorList>
    </citation>
    <scope>NUCLEOTIDE SEQUENCE [LARGE SCALE GENOMIC DNA]</scope>
    <source>
        <strain evidence="1">SpSt-418</strain>
    </source>
</reference>